<organism evidence="2 3">
    <name type="scientific">Flavobacterium silvaticum</name>
    <dbReference type="NCBI Taxonomy" id="1852020"/>
    <lineage>
        <taxon>Bacteria</taxon>
        <taxon>Pseudomonadati</taxon>
        <taxon>Bacteroidota</taxon>
        <taxon>Flavobacteriia</taxon>
        <taxon>Flavobacteriales</taxon>
        <taxon>Flavobacteriaceae</taxon>
        <taxon>Flavobacterium</taxon>
    </lineage>
</organism>
<keyword evidence="3" id="KW-1185">Reference proteome</keyword>
<dbReference type="Gene3D" id="3.40.470.10">
    <property type="entry name" value="Uracil-DNA glycosylase-like domain"/>
    <property type="match status" value="1"/>
</dbReference>
<protein>
    <submittedName>
        <fullName evidence="2">DNA-deoxyinosine glycosylase</fullName>
        <ecNumber evidence="2">3.2.2.15</ecNumber>
    </submittedName>
</protein>
<dbReference type="EMBL" id="JAAMPU010000107">
    <property type="protein sequence ID" value="NMH29073.1"/>
    <property type="molecule type" value="Genomic_DNA"/>
</dbReference>
<dbReference type="InterPro" id="IPR005122">
    <property type="entry name" value="Uracil-DNA_glycosylase-like"/>
</dbReference>
<dbReference type="SMART" id="SM00987">
    <property type="entry name" value="UreE_C"/>
    <property type="match status" value="1"/>
</dbReference>
<feature type="domain" description="Uracil-DNA glycosylase-like" evidence="1">
    <location>
        <begin position="6"/>
        <end position="157"/>
    </location>
</feature>
<gene>
    <name evidence="2" type="ORF">G6047_13610</name>
</gene>
<keyword evidence="2" id="KW-0326">Glycosidase</keyword>
<sequence>MISSFPPFLPDSPKILILGTMPGAMSLLKQEYYAHPQNSFWKIMFTLFSGLPVPSDFETKKKLILDNHIALWDVLESCERKGSLDSQIRNAVENKIPDLIKHNPSIRAIFFNGQESHKIFVRKFGNEIDLPRIVLPSTSPAHTMKFDKKLEAWSQIEEFL</sequence>
<dbReference type="EC" id="3.2.2.15" evidence="2"/>
<dbReference type="RefSeq" id="WP_169528166.1">
    <property type="nucleotide sequence ID" value="NZ_JAAMPU010000107.1"/>
</dbReference>
<evidence type="ECO:0000259" key="1">
    <source>
        <dbReference type="SMART" id="SM00986"/>
    </source>
</evidence>
<evidence type="ECO:0000313" key="3">
    <source>
        <dbReference type="Proteomes" id="UP000712080"/>
    </source>
</evidence>
<accession>A0A972FNQ4</accession>
<proteinExistence type="predicted"/>
<dbReference type="GO" id="GO:0033958">
    <property type="term" value="F:DNA-deoxyinosine glycosylase activity"/>
    <property type="evidence" value="ECO:0007669"/>
    <property type="project" value="UniProtKB-EC"/>
</dbReference>
<evidence type="ECO:0000313" key="2">
    <source>
        <dbReference type="EMBL" id="NMH29073.1"/>
    </source>
</evidence>
<dbReference type="InterPro" id="IPR026353">
    <property type="entry name" value="Hypoxan-DNA_Glyclase"/>
</dbReference>
<dbReference type="InterPro" id="IPR036895">
    <property type="entry name" value="Uracil-DNA_glycosylase-like_sf"/>
</dbReference>
<name>A0A972FNQ4_9FLAO</name>
<dbReference type="SUPFAM" id="SSF52141">
    <property type="entry name" value="Uracil-DNA glycosylase-like"/>
    <property type="match status" value="1"/>
</dbReference>
<keyword evidence="2" id="KW-0378">Hydrolase</keyword>
<comment type="caution">
    <text evidence="2">The sequence shown here is derived from an EMBL/GenBank/DDBJ whole genome shotgun (WGS) entry which is preliminary data.</text>
</comment>
<dbReference type="Pfam" id="PF03167">
    <property type="entry name" value="UDG"/>
    <property type="match status" value="1"/>
</dbReference>
<dbReference type="Proteomes" id="UP000712080">
    <property type="component" value="Unassembled WGS sequence"/>
</dbReference>
<dbReference type="NCBIfam" id="TIGR04274">
    <property type="entry name" value="hypoxanDNAglyco"/>
    <property type="match status" value="1"/>
</dbReference>
<dbReference type="AlphaFoldDB" id="A0A972FNQ4"/>
<dbReference type="CDD" id="cd10032">
    <property type="entry name" value="UDG-F6_HDG"/>
    <property type="match status" value="1"/>
</dbReference>
<dbReference type="SMART" id="SM00986">
    <property type="entry name" value="UDG"/>
    <property type="match status" value="1"/>
</dbReference>
<reference evidence="2" key="1">
    <citation type="submission" date="2020-02" db="EMBL/GenBank/DDBJ databases">
        <title>Flavobacterium sp. genome.</title>
        <authorList>
            <person name="Jung H.S."/>
            <person name="Baek J.H."/>
            <person name="Jeon C.O."/>
        </authorList>
    </citation>
    <scope>NUCLEOTIDE SEQUENCE</scope>
    <source>
        <strain evidence="2">SE-s28</strain>
    </source>
</reference>